<dbReference type="GO" id="GO:0016787">
    <property type="term" value="F:hydrolase activity"/>
    <property type="evidence" value="ECO:0007669"/>
    <property type="project" value="UniProtKB-KW"/>
</dbReference>
<evidence type="ECO:0000313" key="4">
    <source>
        <dbReference type="Proteomes" id="UP001634747"/>
    </source>
</evidence>
<protein>
    <submittedName>
        <fullName evidence="3">Glycoside hydrolase family 127 protein</fullName>
    </submittedName>
</protein>
<organism evidence="3 4">
    <name type="scientific">Terriglobus aquaticus</name>
    <dbReference type="NCBI Taxonomy" id="940139"/>
    <lineage>
        <taxon>Bacteria</taxon>
        <taxon>Pseudomonadati</taxon>
        <taxon>Acidobacteriota</taxon>
        <taxon>Terriglobia</taxon>
        <taxon>Terriglobales</taxon>
        <taxon>Acidobacteriaceae</taxon>
        <taxon>Terriglobus</taxon>
    </lineage>
</organism>
<dbReference type="SUPFAM" id="SSF48208">
    <property type="entry name" value="Six-hairpin glycosidases"/>
    <property type="match status" value="1"/>
</dbReference>
<evidence type="ECO:0000313" key="3">
    <source>
        <dbReference type="EMBL" id="MFN2977449.1"/>
    </source>
</evidence>
<dbReference type="Pfam" id="PF07944">
    <property type="entry name" value="Beta-AFase-like_GH127_cat"/>
    <property type="match status" value="1"/>
</dbReference>
<dbReference type="EMBL" id="JBJYXY010000001">
    <property type="protein sequence ID" value="MFN2977449.1"/>
    <property type="molecule type" value="Genomic_DNA"/>
</dbReference>
<dbReference type="InterPro" id="IPR008928">
    <property type="entry name" value="6-hairpin_glycosidase_sf"/>
</dbReference>
<reference evidence="3 4" key="1">
    <citation type="submission" date="2024-12" db="EMBL/GenBank/DDBJ databases">
        <authorList>
            <person name="Lee Y."/>
        </authorList>
    </citation>
    <scope>NUCLEOTIDE SEQUENCE [LARGE SCALE GENOMIC DNA]</scope>
    <source>
        <strain evidence="3 4">03SUJ4</strain>
    </source>
</reference>
<evidence type="ECO:0000259" key="2">
    <source>
        <dbReference type="Pfam" id="PF20736"/>
    </source>
</evidence>
<dbReference type="RefSeq" id="WP_263414389.1">
    <property type="nucleotide sequence ID" value="NZ_BAABBH010000001.1"/>
</dbReference>
<accession>A0ABW9KNT7</accession>
<gene>
    <name evidence="3" type="ORF">ACK2TP_16885</name>
</gene>
<dbReference type="PROSITE" id="PS51318">
    <property type="entry name" value="TAT"/>
    <property type="match status" value="1"/>
</dbReference>
<feature type="domain" description="Non-reducing end beta-L-arabinofuranosidase-like GH127 catalytic" evidence="1">
    <location>
        <begin position="141"/>
        <end position="435"/>
    </location>
</feature>
<sequence>MASLLDWLGAEQRQGDAVEMGPTRRQVLQWGAGSVAAAAVSGSTLAMAADRAKPSPQEPQAFTPLPLGEVKPAGWLQRQLRIQADGMTGHLYEFWPDVGPTSGWLGGTGESWERGPYYLDGLLPLAVLLDDARLRTLANRFVEWTLTHQQANGQIGPASNDDWWPRMVMCKVLQQHYEATQDERVVPLLTRYFHYQLAAMPAAPLHDWGKFRWQDEALVMQWLHTKTGDPKLLELVSLLKQQGFDWVGSFADFPFKGKVDSKAILDGVGGANNAHGYQSHGVNNGMALKTAAVEARMGDVAGKRSGFYRQMGALDEYHGLPNGMFSCDEHLAGRNPSQGSELCTVVETMFSLEVALAMFGDAPIADRLEKIAYNALPGTITADMWAHQYDQQPNQVQCSLNTKPWTTNGPESNLFGLEPHFGCCTANYHQGWPKFVASLWMRSSDDGLAAVAYGPCTVNTTVRGVRVRAEQQTEYPFRERVTIAVNPEKAVRFPLQLRVPEWAKNATVRVNGEAFAGAVKPGSFAVIDREWKSGDRVEVHLPMQPRISRWFNQSVALERGPLVFSYSPGEHWVKLRDRGLTADWQVFPDRGWNYALAVDEKSAGALAVQEGDIGAMPFAAESESVRLTVPARQLDAWRVEDGVAPPPPVSPVKTAADAETVELVPYGSARLRVTAFPAVSG</sequence>
<dbReference type="Pfam" id="PF20736">
    <property type="entry name" value="Glyco_hydro127M"/>
    <property type="match status" value="1"/>
</dbReference>
<keyword evidence="3" id="KW-0378">Hydrolase</keyword>
<keyword evidence="4" id="KW-1185">Reference proteome</keyword>
<dbReference type="Proteomes" id="UP001634747">
    <property type="component" value="Unassembled WGS sequence"/>
</dbReference>
<dbReference type="PANTHER" id="PTHR31151">
    <property type="entry name" value="PROLINE-TRNA LIGASE (DUF1680)"/>
    <property type="match status" value="1"/>
</dbReference>
<comment type="caution">
    <text evidence="3">The sequence shown here is derived from an EMBL/GenBank/DDBJ whole genome shotgun (WGS) entry which is preliminary data.</text>
</comment>
<name>A0ABW9KNT7_9BACT</name>
<dbReference type="InterPro" id="IPR006311">
    <property type="entry name" value="TAT_signal"/>
</dbReference>
<dbReference type="InterPro" id="IPR012878">
    <property type="entry name" value="Beta-AFase-like_GH127_cat"/>
</dbReference>
<evidence type="ECO:0000259" key="1">
    <source>
        <dbReference type="Pfam" id="PF07944"/>
    </source>
</evidence>
<dbReference type="InterPro" id="IPR049046">
    <property type="entry name" value="Beta-AFase-like_GH127_middle"/>
</dbReference>
<feature type="domain" description="Non-reducing end beta-L-arabinofuranosidase-like GH127 middle" evidence="2">
    <location>
        <begin position="450"/>
        <end position="543"/>
    </location>
</feature>
<proteinExistence type="predicted"/>
<dbReference type="PANTHER" id="PTHR31151:SF0">
    <property type="entry name" value="PROLINE-TRNA LIGASE (DUF1680)"/>
    <property type="match status" value="1"/>
</dbReference>